<dbReference type="Proteomes" id="UP000078540">
    <property type="component" value="Unassembled WGS sequence"/>
</dbReference>
<accession>A0A195BCX2</accession>
<protein>
    <submittedName>
        <fullName evidence="1">Uncharacterized protein</fullName>
    </submittedName>
</protein>
<sequence>MAWLQLPKFSSWLAPCDEDKYKAKCKECNKILVAGRSELKKYADTSICLAVEHNLNDKNLCIVVRYYKNDKCIIHLLNLVKMFADNGTAENMYKTFIDCRMINPSKIRIANLNLNSPNTFTQKYENINIDNLSLEDDVANHSNKDKDKYKNLVPNVNNNIIE</sequence>
<name>A0A195BCX2_9HYME</name>
<organism evidence="1 2">
    <name type="scientific">Atta colombica</name>
    <dbReference type="NCBI Taxonomy" id="520822"/>
    <lineage>
        <taxon>Eukaryota</taxon>
        <taxon>Metazoa</taxon>
        <taxon>Ecdysozoa</taxon>
        <taxon>Arthropoda</taxon>
        <taxon>Hexapoda</taxon>
        <taxon>Insecta</taxon>
        <taxon>Pterygota</taxon>
        <taxon>Neoptera</taxon>
        <taxon>Endopterygota</taxon>
        <taxon>Hymenoptera</taxon>
        <taxon>Apocrita</taxon>
        <taxon>Aculeata</taxon>
        <taxon>Formicoidea</taxon>
        <taxon>Formicidae</taxon>
        <taxon>Myrmicinae</taxon>
        <taxon>Atta</taxon>
    </lineage>
</organism>
<dbReference type="AlphaFoldDB" id="A0A195BCX2"/>
<proteinExistence type="predicted"/>
<reference evidence="1 2" key="1">
    <citation type="submission" date="2015-09" db="EMBL/GenBank/DDBJ databases">
        <title>Atta colombica WGS genome.</title>
        <authorList>
            <person name="Nygaard S."/>
            <person name="Hu H."/>
            <person name="Boomsma J."/>
            <person name="Zhang G."/>
        </authorList>
    </citation>
    <scope>NUCLEOTIDE SEQUENCE [LARGE SCALE GENOMIC DNA]</scope>
    <source>
        <strain evidence="1">Treedump-2</strain>
        <tissue evidence="1">Whole body</tissue>
    </source>
</reference>
<gene>
    <name evidence="1" type="ORF">ALC53_07196</name>
</gene>
<evidence type="ECO:0000313" key="1">
    <source>
        <dbReference type="EMBL" id="KYM82408.1"/>
    </source>
</evidence>
<keyword evidence="2" id="KW-1185">Reference proteome</keyword>
<dbReference type="EMBL" id="KQ976513">
    <property type="protein sequence ID" value="KYM82408.1"/>
    <property type="molecule type" value="Genomic_DNA"/>
</dbReference>
<evidence type="ECO:0000313" key="2">
    <source>
        <dbReference type="Proteomes" id="UP000078540"/>
    </source>
</evidence>